<keyword evidence="1" id="KW-1133">Transmembrane helix</keyword>
<name>A0A345E4K2_9EURY</name>
<dbReference type="AlphaFoldDB" id="A0A345E4K2"/>
<proteinExistence type="predicted"/>
<dbReference type="RefSeq" id="WP_114586256.1">
    <property type="nucleotide sequence ID" value="NZ_CP031150.1"/>
</dbReference>
<gene>
    <name evidence="2" type="ORF">DU500_12200</name>
</gene>
<dbReference type="GeneID" id="37284159"/>
<feature type="transmembrane region" description="Helical" evidence="1">
    <location>
        <begin position="44"/>
        <end position="62"/>
    </location>
</feature>
<keyword evidence="1" id="KW-0812">Transmembrane</keyword>
<evidence type="ECO:0000256" key="1">
    <source>
        <dbReference type="SAM" id="Phobius"/>
    </source>
</evidence>
<reference evidence="2 3" key="1">
    <citation type="submission" date="2018-07" db="EMBL/GenBank/DDBJ databases">
        <title>Genome sequences of Haloplanus sp. CBA1113.</title>
        <authorList>
            <person name="Kim Y.B."/>
            <person name="Roh S.W."/>
        </authorList>
    </citation>
    <scope>NUCLEOTIDE SEQUENCE [LARGE SCALE GENOMIC DNA]</scope>
    <source>
        <strain evidence="2 3">CBA1113</strain>
    </source>
</reference>
<dbReference type="OrthoDB" id="233797at2157"/>
<dbReference type="Proteomes" id="UP000253273">
    <property type="component" value="Chromosome"/>
</dbReference>
<keyword evidence="1" id="KW-0472">Membrane</keyword>
<evidence type="ECO:0000313" key="2">
    <source>
        <dbReference type="EMBL" id="AXG07124.1"/>
    </source>
</evidence>
<organism evidence="2 3">
    <name type="scientific">Haloplanus rubicundus</name>
    <dbReference type="NCBI Taxonomy" id="1547898"/>
    <lineage>
        <taxon>Archaea</taxon>
        <taxon>Methanobacteriati</taxon>
        <taxon>Methanobacteriota</taxon>
        <taxon>Stenosarchaea group</taxon>
        <taxon>Halobacteria</taxon>
        <taxon>Halobacteriales</taxon>
        <taxon>Haloferacaceae</taxon>
        <taxon>Haloplanus</taxon>
    </lineage>
</organism>
<dbReference type="EMBL" id="CP031150">
    <property type="protein sequence ID" value="AXG07124.1"/>
    <property type="molecule type" value="Genomic_DNA"/>
</dbReference>
<feature type="transmembrane region" description="Helical" evidence="1">
    <location>
        <begin position="12"/>
        <end position="32"/>
    </location>
</feature>
<keyword evidence="3" id="KW-1185">Reference proteome</keyword>
<accession>A0A345E4K2</accession>
<protein>
    <submittedName>
        <fullName evidence="2">Uncharacterized protein</fullName>
    </submittedName>
</protein>
<sequence length="66" mass="7149">MPSDTSRADWTSPDYVATVVGVLAVGALVFFAALTRSGPTVDDVTFVILSITVPATFAYELARRWR</sequence>
<dbReference type="KEGG" id="haj:DU500_12200"/>
<evidence type="ECO:0000313" key="3">
    <source>
        <dbReference type="Proteomes" id="UP000253273"/>
    </source>
</evidence>